<evidence type="ECO:0008006" key="5">
    <source>
        <dbReference type="Google" id="ProtNLM"/>
    </source>
</evidence>
<dbReference type="PANTHER" id="PTHR35335:SF1">
    <property type="entry name" value="UPF0716 PROTEIN FXSA"/>
    <property type="match status" value="1"/>
</dbReference>
<evidence type="ECO:0000313" key="4">
    <source>
        <dbReference type="Proteomes" id="UP000826722"/>
    </source>
</evidence>
<dbReference type="Proteomes" id="UP000826722">
    <property type="component" value="Chromosome"/>
</dbReference>
<organism evidence="3 4">
    <name type="scientific">Methyloradius palustris</name>
    <dbReference type="NCBI Taxonomy" id="2778876"/>
    <lineage>
        <taxon>Bacteria</taxon>
        <taxon>Pseudomonadati</taxon>
        <taxon>Pseudomonadota</taxon>
        <taxon>Betaproteobacteria</taxon>
        <taxon>Nitrosomonadales</taxon>
        <taxon>Methylophilaceae</taxon>
        <taxon>Methyloradius</taxon>
    </lineage>
</organism>
<feature type="transmembrane region" description="Helical" evidence="2">
    <location>
        <begin position="79"/>
        <end position="102"/>
    </location>
</feature>
<accession>A0A8D5FXF7</accession>
<name>A0A8D5FXF7_9PROT</name>
<keyword evidence="2" id="KW-0812">Transmembrane</keyword>
<dbReference type="AlphaFoldDB" id="A0A8D5FXF7"/>
<dbReference type="GO" id="GO:0016020">
    <property type="term" value="C:membrane"/>
    <property type="evidence" value="ECO:0007669"/>
    <property type="project" value="InterPro"/>
</dbReference>
<evidence type="ECO:0000256" key="1">
    <source>
        <dbReference type="SAM" id="MobiDB-lite"/>
    </source>
</evidence>
<protein>
    <recommendedName>
        <fullName evidence="5">Exlusion protein FxsA</fullName>
    </recommendedName>
</protein>
<feature type="transmembrane region" description="Helical" evidence="2">
    <location>
        <begin position="28"/>
        <end position="47"/>
    </location>
</feature>
<sequence length="137" mass="15145">MPLIFILLILLAFPTLEILVLIKLGNLYGSWLLLYLVLMAILGIRLIREEKQVMAGRFIQSISQGRTPLRAIFGTAKNVIAGILLIIPGVISDAIAVILLLIPGPKPMLGDQPNTPKYTNKRAANDDVIEGEFRRED</sequence>
<dbReference type="KEGG" id="mpau:ZMTM_00360"/>
<dbReference type="RefSeq" id="WP_221764361.1">
    <property type="nucleotide sequence ID" value="NZ_AP024110.1"/>
</dbReference>
<dbReference type="Pfam" id="PF04186">
    <property type="entry name" value="FxsA"/>
    <property type="match status" value="1"/>
</dbReference>
<dbReference type="NCBIfam" id="NF008528">
    <property type="entry name" value="PRK11463.1-2"/>
    <property type="match status" value="1"/>
</dbReference>
<proteinExistence type="predicted"/>
<dbReference type="EMBL" id="AP024110">
    <property type="protein sequence ID" value="BCM23777.1"/>
    <property type="molecule type" value="Genomic_DNA"/>
</dbReference>
<keyword evidence="2" id="KW-1133">Transmembrane helix</keyword>
<dbReference type="InterPro" id="IPR007313">
    <property type="entry name" value="FxsA"/>
</dbReference>
<evidence type="ECO:0000313" key="3">
    <source>
        <dbReference type="EMBL" id="BCM23777.1"/>
    </source>
</evidence>
<gene>
    <name evidence="3" type="ORF">ZMTM_00360</name>
</gene>
<dbReference type="PANTHER" id="PTHR35335">
    <property type="entry name" value="UPF0716 PROTEIN FXSA"/>
    <property type="match status" value="1"/>
</dbReference>
<keyword evidence="4" id="KW-1185">Reference proteome</keyword>
<evidence type="ECO:0000256" key="2">
    <source>
        <dbReference type="SAM" id="Phobius"/>
    </source>
</evidence>
<reference evidence="3" key="1">
    <citation type="journal article" date="2021" name="Arch. Microbiol.">
        <title>Methyloradius palustris gen. nov., sp. nov., a methanol-oxidizing bacterium isolated from snow.</title>
        <authorList>
            <person name="Miyadera T."/>
            <person name="Kojima H."/>
            <person name="Fukui M."/>
        </authorList>
    </citation>
    <scope>NUCLEOTIDE SEQUENCE</scope>
    <source>
        <strain evidence="3">Zm11</strain>
    </source>
</reference>
<keyword evidence="2" id="KW-0472">Membrane</keyword>
<feature type="region of interest" description="Disordered" evidence="1">
    <location>
        <begin position="111"/>
        <end position="137"/>
    </location>
</feature>